<evidence type="ECO:0000256" key="1">
    <source>
        <dbReference type="SAM" id="Phobius"/>
    </source>
</evidence>
<gene>
    <name evidence="3" type="ORF">SAMN05216198_2935</name>
</gene>
<dbReference type="OrthoDB" id="7817736at2"/>
<dbReference type="RefSeq" id="WP_090274512.1">
    <property type="nucleotide sequence ID" value="NZ_LT629748.1"/>
</dbReference>
<organism evidence="3 4">
    <name type="scientific">Halopseudomonas litoralis</name>
    <dbReference type="NCBI Taxonomy" id="797277"/>
    <lineage>
        <taxon>Bacteria</taxon>
        <taxon>Pseudomonadati</taxon>
        <taxon>Pseudomonadota</taxon>
        <taxon>Gammaproteobacteria</taxon>
        <taxon>Pseudomonadales</taxon>
        <taxon>Pseudomonadaceae</taxon>
        <taxon>Halopseudomonas</taxon>
    </lineage>
</organism>
<dbReference type="NCBIfam" id="TIGR03754">
    <property type="entry name" value="conj_TOL_TraD"/>
    <property type="match status" value="1"/>
</dbReference>
<dbReference type="Gene3D" id="3.40.50.300">
    <property type="entry name" value="P-loop containing nucleotide triphosphate hydrolases"/>
    <property type="match status" value="2"/>
</dbReference>
<feature type="domain" description="TraD/TraG TraM recognition site" evidence="2">
    <location>
        <begin position="505"/>
        <end position="633"/>
    </location>
</feature>
<proteinExistence type="predicted"/>
<dbReference type="SUPFAM" id="SSF52540">
    <property type="entry name" value="P-loop containing nucleoside triphosphate hydrolases"/>
    <property type="match status" value="1"/>
</dbReference>
<accession>A0A1H1VIT0</accession>
<evidence type="ECO:0000313" key="3">
    <source>
        <dbReference type="EMBL" id="SDS84440.1"/>
    </source>
</evidence>
<keyword evidence="1" id="KW-1133">Transmembrane helix</keyword>
<name>A0A1H1VIT0_9GAMM</name>
<feature type="transmembrane region" description="Helical" evidence="1">
    <location>
        <begin position="20"/>
        <end position="37"/>
    </location>
</feature>
<dbReference type="CDD" id="cd01127">
    <property type="entry name" value="TrwB_TraG_TraD_VirD4"/>
    <property type="match status" value="2"/>
</dbReference>
<keyword evidence="1" id="KW-0472">Membrane</keyword>
<dbReference type="InterPro" id="IPR022503">
    <property type="entry name" value="Conj_coupling_TraG/TraD_PFGI-1"/>
</dbReference>
<dbReference type="NCBIfam" id="TIGR03743">
    <property type="entry name" value="SXT_TraD"/>
    <property type="match status" value="1"/>
</dbReference>
<dbReference type="InterPro" id="IPR027417">
    <property type="entry name" value="P-loop_NTPase"/>
</dbReference>
<keyword evidence="4" id="KW-1185">Reference proteome</keyword>
<dbReference type="STRING" id="797277.SAMN05216198_2935"/>
<reference evidence="4" key="1">
    <citation type="submission" date="2016-10" db="EMBL/GenBank/DDBJ databases">
        <authorList>
            <person name="Varghese N."/>
            <person name="Submissions S."/>
        </authorList>
    </citation>
    <scope>NUCLEOTIDE SEQUENCE [LARGE SCALE GENOMIC DNA]</scope>
    <source>
        <strain evidence="4">2SM5</strain>
    </source>
</reference>
<dbReference type="Proteomes" id="UP000243426">
    <property type="component" value="Chromosome I"/>
</dbReference>
<evidence type="ECO:0000313" key="4">
    <source>
        <dbReference type="Proteomes" id="UP000243426"/>
    </source>
</evidence>
<sequence length="741" mass="83025">MRQRHPMESMLRPAVELQTAWVCIGCAALCLWAPWSVALTPSIGLGMAAGFLVFAAHRGRQAWVVLRYRRNMRRLPRFAMRSQQIPVSNRYLWLGRGFRWEARHTQRLHEAQQPETQVYLQSRRWYRLARRMEIRLDRYRAARLLVRLLGVDSPLNPVRPLPPVGGNPAIHAVEWKEQDAWMPLGERVGHTLVEGTTRVGKTRMAEVMITQDIHRSSQDVVICFDPKGDADLLVRMYIEAVRAGRQNEFYVFHLGWPALSARYNAVGRFGRLSEVATRIANALPNEGNSAAFREFAWRFVNIVNRARHALGHRPSYEQILADVVNIDGLLVEYAEQRLETALPGAWAHVAEFEGRLNDRNWPRNMLGRDKRVVALIQFLQSPDVSIKDPVLEGLLSAVRYDKTYFDKIVASLLPLLEKLTSGRINELLSPDYDDLEDTRPIFDWLQVIRKRGIVYVGLDALSDFEVAQAIGNSMFADLVSVAGHIYKFGVDDGLPAPVSGKVAINLHCDEFNELMGPEFIPLVNKGGGAGIQVTAYTQTVSDIEAKIGSAAKAGQVIGNFNNLIMLRVREDKTAELLTNQLRQVNVQTRMLVSMTSDNSTPDSDVDFTSSGGDRISTVAVPMLEPADIVNLPKGQAFVLMEGGQLWKIRMPLPLPDKGKDVPQSVSDIAVGMRKQFSAGERWWEAVAPPPMEIDPELRKAFDSFAIANPQPQDAHELLQGAVSVTREQVAPDDPAEYPADG</sequence>
<dbReference type="InterPro" id="IPR022458">
    <property type="entry name" value="Conjugative_coupling_TraG/TraD"/>
</dbReference>
<evidence type="ECO:0000259" key="2">
    <source>
        <dbReference type="Pfam" id="PF12696"/>
    </source>
</evidence>
<dbReference type="EMBL" id="LT629748">
    <property type="protein sequence ID" value="SDS84440.1"/>
    <property type="molecule type" value="Genomic_DNA"/>
</dbReference>
<protein>
    <submittedName>
        <fullName evidence="3">Conjugative coupling factor TraD, TOL family</fullName>
    </submittedName>
</protein>
<dbReference type="AlphaFoldDB" id="A0A1H1VIT0"/>
<keyword evidence="1" id="KW-0812">Transmembrane</keyword>
<dbReference type="InterPro" id="IPR032689">
    <property type="entry name" value="TraG-D_C"/>
</dbReference>
<dbReference type="Pfam" id="PF12696">
    <property type="entry name" value="TraG-D_C"/>
    <property type="match status" value="1"/>
</dbReference>